<evidence type="ECO:0000256" key="2">
    <source>
        <dbReference type="ARBA" id="ARBA00022857"/>
    </source>
</evidence>
<dbReference type="PANTHER" id="PTHR42748:SF7">
    <property type="entry name" value="NMRA LIKE REDOX SENSOR 1-RELATED"/>
    <property type="match status" value="1"/>
</dbReference>
<dbReference type="AlphaFoldDB" id="A0A8J3KWD9"/>
<gene>
    <name evidence="4" type="ORF">Cco03nite_40930</name>
</gene>
<evidence type="ECO:0000256" key="1">
    <source>
        <dbReference type="ARBA" id="ARBA00006328"/>
    </source>
</evidence>
<dbReference type="Proteomes" id="UP000630887">
    <property type="component" value="Unassembled WGS sequence"/>
</dbReference>
<evidence type="ECO:0000259" key="3">
    <source>
        <dbReference type="Pfam" id="PF05368"/>
    </source>
</evidence>
<dbReference type="Gene3D" id="3.40.50.720">
    <property type="entry name" value="NAD(P)-binding Rossmann-like Domain"/>
    <property type="match status" value="1"/>
</dbReference>
<feature type="domain" description="NmrA-like" evidence="3">
    <location>
        <begin position="6"/>
        <end position="252"/>
    </location>
</feature>
<evidence type="ECO:0000313" key="5">
    <source>
        <dbReference type="Proteomes" id="UP000630887"/>
    </source>
</evidence>
<dbReference type="RefSeq" id="WP_239167509.1">
    <property type="nucleotide sequence ID" value="NZ_BAAALC010000012.1"/>
</dbReference>
<dbReference type="Pfam" id="PF05368">
    <property type="entry name" value="NmrA"/>
    <property type="match status" value="1"/>
</dbReference>
<dbReference type="InterPro" id="IPR036291">
    <property type="entry name" value="NAD(P)-bd_dom_sf"/>
</dbReference>
<accession>A0A8J3KWD9</accession>
<dbReference type="EMBL" id="BONI01000034">
    <property type="protein sequence ID" value="GIG07393.1"/>
    <property type="molecule type" value="Genomic_DNA"/>
</dbReference>
<organism evidence="4 5">
    <name type="scientific">Catellatospora coxensis</name>
    <dbReference type="NCBI Taxonomy" id="310354"/>
    <lineage>
        <taxon>Bacteria</taxon>
        <taxon>Bacillati</taxon>
        <taxon>Actinomycetota</taxon>
        <taxon>Actinomycetes</taxon>
        <taxon>Micromonosporales</taxon>
        <taxon>Micromonosporaceae</taxon>
        <taxon>Catellatospora</taxon>
    </lineage>
</organism>
<dbReference type="InterPro" id="IPR008030">
    <property type="entry name" value="NmrA-like"/>
</dbReference>
<keyword evidence="2" id="KW-0521">NADP</keyword>
<dbReference type="PANTHER" id="PTHR42748">
    <property type="entry name" value="NITROGEN METABOLITE REPRESSION PROTEIN NMRA FAMILY MEMBER"/>
    <property type="match status" value="1"/>
</dbReference>
<dbReference type="SUPFAM" id="SSF51735">
    <property type="entry name" value="NAD(P)-binding Rossmann-fold domains"/>
    <property type="match status" value="1"/>
</dbReference>
<dbReference type="InterPro" id="IPR051164">
    <property type="entry name" value="NmrA-like_oxidored"/>
</dbReference>
<comment type="caution">
    <text evidence="4">The sequence shown here is derived from an EMBL/GenBank/DDBJ whole genome shotgun (WGS) entry which is preliminary data.</text>
</comment>
<keyword evidence="5" id="KW-1185">Reference proteome</keyword>
<protein>
    <submittedName>
        <fullName evidence="4">NmrA family transcriptional regulator</fullName>
    </submittedName>
</protein>
<name>A0A8J3KWD9_9ACTN</name>
<proteinExistence type="inferred from homology"/>
<sequence>MTTDHRTVLVIGATGQQGGTAARALLARGWDVLAFVRDPGTPAARRLAAAGAGLVVGDLDDPVSVGAAMTGAYGVFLALPMMDGPLVTADGVAAERRRGCSAVEQADRAGVGHLVYSSVFGADSGTDISFYDSKAVIEARIREVGVPATVLRPVTFMETFTTLTRPAIVAGEVILPLALHPQTPLPTIAARDVGEFAAIAFEDPYRLRGAVLEIAGDVRTGPEAAAAFGRAAGLPGRFARLPAENLRAFDPEVARMFAWIDSRPAAPKPAALYDLHPDLMTLETWIGTTTAWRGGHLPFGGWVA</sequence>
<reference evidence="4 5" key="1">
    <citation type="submission" date="2021-01" db="EMBL/GenBank/DDBJ databases">
        <title>Whole genome shotgun sequence of Catellatospora coxensis NBRC 107359.</title>
        <authorList>
            <person name="Komaki H."/>
            <person name="Tamura T."/>
        </authorList>
    </citation>
    <scope>NUCLEOTIDE SEQUENCE [LARGE SCALE GENOMIC DNA]</scope>
    <source>
        <strain evidence="4 5">NBRC 107359</strain>
    </source>
</reference>
<dbReference type="Gene3D" id="3.90.25.10">
    <property type="entry name" value="UDP-galactose 4-epimerase, domain 1"/>
    <property type="match status" value="1"/>
</dbReference>
<comment type="similarity">
    <text evidence="1">Belongs to the NmrA-type oxidoreductase family.</text>
</comment>
<evidence type="ECO:0000313" key="4">
    <source>
        <dbReference type="EMBL" id="GIG07393.1"/>
    </source>
</evidence>